<evidence type="ECO:0000313" key="7">
    <source>
        <dbReference type="EMBL" id="SEJ04681.1"/>
    </source>
</evidence>
<proteinExistence type="inferred from homology"/>
<keyword evidence="3" id="KW-0520">NAD</keyword>
<accession>A0A1H6VJ94</accession>
<dbReference type="Proteomes" id="UP000198564">
    <property type="component" value="Unassembled WGS sequence"/>
</dbReference>
<feature type="domain" description="D-isomer specific 2-hydroxyacid dehydrogenase catalytic" evidence="5">
    <location>
        <begin position="13"/>
        <end position="323"/>
    </location>
</feature>
<dbReference type="STRING" id="1130080.SAMN04488113_1582"/>
<protein>
    <submittedName>
        <fullName evidence="7">Phosphoglycerate dehydrogenase</fullName>
    </submittedName>
</protein>
<feature type="domain" description="D-isomer specific 2-hydroxyacid dehydrogenase NAD-binding" evidence="6">
    <location>
        <begin position="116"/>
        <end position="291"/>
    </location>
</feature>
<comment type="similarity">
    <text evidence="1 4">Belongs to the D-isomer specific 2-hydroxyacid dehydrogenase family.</text>
</comment>
<name>A0A1H6VJ94_9LACT</name>
<dbReference type="InterPro" id="IPR006140">
    <property type="entry name" value="D-isomer_DH_NAD-bd"/>
</dbReference>
<dbReference type="AlphaFoldDB" id="A0A1H6VJ94"/>
<dbReference type="InterPro" id="IPR050857">
    <property type="entry name" value="D-2-hydroxyacid_DH"/>
</dbReference>
<evidence type="ECO:0000256" key="2">
    <source>
        <dbReference type="ARBA" id="ARBA00023002"/>
    </source>
</evidence>
<dbReference type="CDD" id="cd12167">
    <property type="entry name" value="2-Hacid_dh_8"/>
    <property type="match status" value="1"/>
</dbReference>
<keyword evidence="8" id="KW-1185">Reference proteome</keyword>
<dbReference type="SUPFAM" id="SSF52283">
    <property type="entry name" value="Formate/glycerate dehydrogenase catalytic domain-like"/>
    <property type="match status" value="1"/>
</dbReference>
<gene>
    <name evidence="7" type="ORF">SAMN04488113_1582</name>
</gene>
<evidence type="ECO:0000259" key="5">
    <source>
        <dbReference type="Pfam" id="PF00389"/>
    </source>
</evidence>
<keyword evidence="2 4" id="KW-0560">Oxidoreductase</keyword>
<sequence length="331" mass="37457">MKAIIIMDDVFTHRVYPDYLIKELKEDIEFVSKPLTNDELLKNLDILSEVDFIFSGWGGPKFEKDVLDAAPNLKMVFYGAGTIKNIVTNTFWEKGIRITTANAANAIAVSEYTLAAIIFGLKNALTMNQQLNDTKTYPEPGKRNIRGAFKVKIGLISLGAIARELLKLFENFDFEVIAYDPFITQEEADRLGVVLVDLDTLFKESDVVSLHTPLLDSTRGMIRKKHFLSMKGNTTFINTARGAVVNEEEMIEALRERKDISAYLDVVYPEPPKKSSPLYEMKNVFLTPHIAGSEGNEVTRMGDLMVKEFKAYLAGEKLKYEVNKEDYERMA</sequence>
<dbReference type="PANTHER" id="PTHR42789">
    <property type="entry name" value="D-ISOMER SPECIFIC 2-HYDROXYACID DEHYDROGENASE FAMILY PROTEIN (AFU_ORTHOLOGUE AFUA_6G10090)"/>
    <property type="match status" value="1"/>
</dbReference>
<dbReference type="InterPro" id="IPR036291">
    <property type="entry name" value="NAD(P)-bd_dom_sf"/>
</dbReference>
<dbReference type="Pfam" id="PF00389">
    <property type="entry name" value="2-Hacid_dh"/>
    <property type="match status" value="1"/>
</dbReference>
<reference evidence="8" key="1">
    <citation type="submission" date="2016-10" db="EMBL/GenBank/DDBJ databases">
        <authorList>
            <person name="Varghese N."/>
            <person name="Submissions S."/>
        </authorList>
    </citation>
    <scope>NUCLEOTIDE SEQUENCE [LARGE SCALE GENOMIC DNA]</scope>
    <source>
        <strain evidence="8">DSM 25751</strain>
    </source>
</reference>
<dbReference type="InterPro" id="IPR006139">
    <property type="entry name" value="D-isomer_2_OHA_DH_cat_dom"/>
</dbReference>
<dbReference type="Gene3D" id="3.40.50.720">
    <property type="entry name" value="NAD(P)-binding Rossmann-like Domain"/>
    <property type="match status" value="2"/>
</dbReference>
<dbReference type="Pfam" id="PF02826">
    <property type="entry name" value="2-Hacid_dh_C"/>
    <property type="match status" value="1"/>
</dbReference>
<evidence type="ECO:0000256" key="3">
    <source>
        <dbReference type="ARBA" id="ARBA00023027"/>
    </source>
</evidence>
<dbReference type="GO" id="GO:0051287">
    <property type="term" value="F:NAD binding"/>
    <property type="evidence" value="ECO:0007669"/>
    <property type="project" value="InterPro"/>
</dbReference>
<dbReference type="PANTHER" id="PTHR42789:SF1">
    <property type="entry name" value="D-ISOMER SPECIFIC 2-HYDROXYACID DEHYDROGENASE FAMILY PROTEIN (AFU_ORTHOLOGUE AFUA_6G10090)"/>
    <property type="match status" value="1"/>
</dbReference>
<dbReference type="SUPFAM" id="SSF51735">
    <property type="entry name" value="NAD(P)-binding Rossmann-fold domains"/>
    <property type="match status" value="1"/>
</dbReference>
<dbReference type="GO" id="GO:0016616">
    <property type="term" value="F:oxidoreductase activity, acting on the CH-OH group of donors, NAD or NADP as acceptor"/>
    <property type="evidence" value="ECO:0007669"/>
    <property type="project" value="InterPro"/>
</dbReference>
<evidence type="ECO:0000259" key="6">
    <source>
        <dbReference type="Pfam" id="PF02826"/>
    </source>
</evidence>
<dbReference type="EMBL" id="FNYW01000058">
    <property type="protein sequence ID" value="SEJ04681.1"/>
    <property type="molecule type" value="Genomic_DNA"/>
</dbReference>
<organism evidence="7 8">
    <name type="scientific">Alkalibacterium gilvum</name>
    <dbReference type="NCBI Taxonomy" id="1130080"/>
    <lineage>
        <taxon>Bacteria</taxon>
        <taxon>Bacillati</taxon>
        <taxon>Bacillota</taxon>
        <taxon>Bacilli</taxon>
        <taxon>Lactobacillales</taxon>
        <taxon>Carnobacteriaceae</taxon>
        <taxon>Alkalibacterium</taxon>
    </lineage>
</organism>
<evidence type="ECO:0000313" key="8">
    <source>
        <dbReference type="Proteomes" id="UP000198564"/>
    </source>
</evidence>
<evidence type="ECO:0000256" key="4">
    <source>
        <dbReference type="RuleBase" id="RU003719"/>
    </source>
</evidence>
<dbReference type="RefSeq" id="WP_218141948.1">
    <property type="nucleotide sequence ID" value="NZ_FNYW01000058.1"/>
</dbReference>
<evidence type="ECO:0000256" key="1">
    <source>
        <dbReference type="ARBA" id="ARBA00005854"/>
    </source>
</evidence>